<comment type="caution">
    <text evidence="9">The sequence shown here is derived from an EMBL/GenBank/DDBJ whole genome shotgun (WGS) entry which is preliminary data.</text>
</comment>
<evidence type="ECO:0000313" key="9">
    <source>
        <dbReference type="EMBL" id="MFC5713048.1"/>
    </source>
</evidence>
<evidence type="ECO:0000256" key="7">
    <source>
        <dbReference type="RuleBase" id="RU000477"/>
    </source>
</evidence>
<dbReference type="EMBL" id="JBHSOZ010000004">
    <property type="protein sequence ID" value="MFC5713048.1"/>
    <property type="molecule type" value="Genomic_DNA"/>
</dbReference>
<proteinExistence type="inferred from homology"/>
<evidence type="ECO:0000256" key="8">
    <source>
        <dbReference type="SAM" id="Phobius"/>
    </source>
</evidence>
<dbReference type="Pfam" id="PF00230">
    <property type="entry name" value="MIP"/>
    <property type="match status" value="1"/>
</dbReference>
<sequence length="281" mass="29951">MSPFIGELLGTMILILFGAGVVAGVVLRGTKAENSGWIVITVAWGLGVTMGVYAVGSISDAHLNPAVTIGFALIGDFPWSEVPGYVSAQVTGAFIGASLIWLQYYPHFKKTEDEGAKLGVFATSPAIRHSPSNFFSEVLGTFVLVLGLLFIGANEFTEGLNPLIVGALIIAIGLSLGGTTGYAINPARDLGPRLAHFFWPIANKGSSDWAYAWIPIAGPVIGGGLGALFYSAAFEGVIYSALWLFIIFFAVVQGLTIVLERRKNISEEFKEDVIHRRKVDA</sequence>
<evidence type="ECO:0000256" key="3">
    <source>
        <dbReference type="ARBA" id="ARBA00022448"/>
    </source>
</evidence>
<dbReference type="Gene3D" id="1.20.1080.10">
    <property type="entry name" value="Glycerol uptake facilitator protein"/>
    <property type="match status" value="1"/>
</dbReference>
<dbReference type="CDD" id="cd00333">
    <property type="entry name" value="MIP"/>
    <property type="match status" value="1"/>
</dbReference>
<dbReference type="NCBIfam" id="TIGR00861">
    <property type="entry name" value="MIP"/>
    <property type="match status" value="1"/>
</dbReference>
<accession>A0ABW0YPJ0</accession>
<dbReference type="PRINTS" id="PR00783">
    <property type="entry name" value="MINTRINSICP"/>
</dbReference>
<comment type="subcellular location">
    <subcellularLocation>
        <location evidence="1">Membrane</location>
        <topology evidence="1">Multi-pass membrane protein</topology>
    </subcellularLocation>
</comment>
<feature type="transmembrane region" description="Helical" evidence="8">
    <location>
        <begin position="37"/>
        <end position="56"/>
    </location>
</feature>
<dbReference type="SUPFAM" id="SSF81338">
    <property type="entry name" value="Aquaporin-like"/>
    <property type="match status" value="1"/>
</dbReference>
<keyword evidence="5 8" id="KW-1133">Transmembrane helix</keyword>
<dbReference type="RefSeq" id="WP_385940524.1">
    <property type="nucleotide sequence ID" value="NZ_JBHSOZ010000004.1"/>
</dbReference>
<evidence type="ECO:0000256" key="1">
    <source>
        <dbReference type="ARBA" id="ARBA00004141"/>
    </source>
</evidence>
<feature type="transmembrane region" description="Helical" evidence="8">
    <location>
        <begin position="12"/>
        <end position="30"/>
    </location>
</feature>
<keyword evidence="4 7" id="KW-0812">Transmembrane</keyword>
<feature type="transmembrane region" description="Helical" evidence="8">
    <location>
        <begin position="82"/>
        <end position="102"/>
    </location>
</feature>
<dbReference type="PROSITE" id="PS00221">
    <property type="entry name" value="MIP"/>
    <property type="match status" value="1"/>
</dbReference>
<keyword evidence="6 8" id="KW-0472">Membrane</keyword>
<dbReference type="PANTHER" id="PTHR43829">
    <property type="entry name" value="AQUAPORIN OR AQUAGLYCEROPORIN RELATED"/>
    <property type="match status" value="1"/>
</dbReference>
<keyword evidence="10" id="KW-1185">Reference proteome</keyword>
<evidence type="ECO:0000256" key="2">
    <source>
        <dbReference type="ARBA" id="ARBA00006175"/>
    </source>
</evidence>
<keyword evidence="3 7" id="KW-0813">Transport</keyword>
<evidence type="ECO:0000313" key="10">
    <source>
        <dbReference type="Proteomes" id="UP001596142"/>
    </source>
</evidence>
<organism evidence="9 10">
    <name type="scientific">Thalassorhabdus alkalitolerans</name>
    <dbReference type="NCBI Taxonomy" id="2282697"/>
    <lineage>
        <taxon>Bacteria</taxon>
        <taxon>Bacillati</taxon>
        <taxon>Bacillota</taxon>
        <taxon>Bacilli</taxon>
        <taxon>Bacillales</taxon>
        <taxon>Bacillaceae</taxon>
        <taxon>Thalassorhabdus</taxon>
    </lineage>
</organism>
<feature type="transmembrane region" description="Helical" evidence="8">
    <location>
        <begin position="210"/>
        <end position="231"/>
    </location>
</feature>
<dbReference type="InterPro" id="IPR050363">
    <property type="entry name" value="MIP/Aquaporin"/>
</dbReference>
<evidence type="ECO:0000256" key="5">
    <source>
        <dbReference type="ARBA" id="ARBA00022989"/>
    </source>
</evidence>
<dbReference type="PANTHER" id="PTHR43829:SF9">
    <property type="entry name" value="AQUAPORIN-9"/>
    <property type="match status" value="1"/>
</dbReference>
<protein>
    <submittedName>
        <fullName evidence="9">MIP/aquaporin family protein</fullName>
    </submittedName>
</protein>
<name>A0ABW0YPJ0_9BACI</name>
<reference evidence="10" key="1">
    <citation type="journal article" date="2019" name="Int. J. Syst. Evol. Microbiol.">
        <title>The Global Catalogue of Microorganisms (GCM) 10K type strain sequencing project: providing services to taxonomists for standard genome sequencing and annotation.</title>
        <authorList>
            <consortium name="The Broad Institute Genomics Platform"/>
            <consortium name="The Broad Institute Genome Sequencing Center for Infectious Disease"/>
            <person name="Wu L."/>
            <person name="Ma J."/>
        </authorList>
    </citation>
    <scope>NUCLEOTIDE SEQUENCE [LARGE SCALE GENOMIC DNA]</scope>
    <source>
        <strain evidence="10">CECT 7184</strain>
    </source>
</reference>
<feature type="transmembrane region" description="Helical" evidence="8">
    <location>
        <begin position="163"/>
        <end position="184"/>
    </location>
</feature>
<dbReference type="InterPro" id="IPR000425">
    <property type="entry name" value="MIP"/>
</dbReference>
<evidence type="ECO:0000256" key="4">
    <source>
        <dbReference type="ARBA" id="ARBA00022692"/>
    </source>
</evidence>
<gene>
    <name evidence="9" type="ORF">ACFPU1_09655</name>
</gene>
<dbReference type="InterPro" id="IPR023271">
    <property type="entry name" value="Aquaporin-like"/>
</dbReference>
<evidence type="ECO:0000256" key="6">
    <source>
        <dbReference type="ARBA" id="ARBA00023136"/>
    </source>
</evidence>
<feature type="transmembrane region" description="Helical" evidence="8">
    <location>
        <begin position="134"/>
        <end position="151"/>
    </location>
</feature>
<dbReference type="Proteomes" id="UP001596142">
    <property type="component" value="Unassembled WGS sequence"/>
</dbReference>
<feature type="transmembrane region" description="Helical" evidence="8">
    <location>
        <begin position="237"/>
        <end position="259"/>
    </location>
</feature>
<comment type="similarity">
    <text evidence="2 7">Belongs to the MIP/aquaporin (TC 1.A.8) family.</text>
</comment>
<dbReference type="InterPro" id="IPR022357">
    <property type="entry name" value="MIP_CS"/>
</dbReference>